<dbReference type="GO" id="GO:0033214">
    <property type="term" value="P:siderophore-iron import into cell"/>
    <property type="evidence" value="ECO:0007669"/>
    <property type="project" value="TreeGrafter"/>
</dbReference>
<evidence type="ECO:0000256" key="8">
    <source>
        <dbReference type="SAM" id="MobiDB-lite"/>
    </source>
</evidence>
<feature type="transmembrane region" description="Helical" evidence="9">
    <location>
        <begin position="274"/>
        <end position="301"/>
    </location>
</feature>
<evidence type="ECO:0000256" key="3">
    <source>
        <dbReference type="ARBA" id="ARBA00022448"/>
    </source>
</evidence>
<evidence type="ECO:0000256" key="7">
    <source>
        <dbReference type="ARBA" id="ARBA00023136"/>
    </source>
</evidence>
<feature type="transmembrane region" description="Helical" evidence="9">
    <location>
        <begin position="94"/>
        <end position="111"/>
    </location>
</feature>
<evidence type="ECO:0000256" key="4">
    <source>
        <dbReference type="ARBA" id="ARBA00022475"/>
    </source>
</evidence>
<dbReference type="SUPFAM" id="SSF81345">
    <property type="entry name" value="ABC transporter involved in vitamin B12 uptake, BtuC"/>
    <property type="match status" value="1"/>
</dbReference>
<dbReference type="CDD" id="cd06550">
    <property type="entry name" value="TM_ABC_iron-siderophores_like"/>
    <property type="match status" value="1"/>
</dbReference>
<proteinExistence type="inferred from homology"/>
<keyword evidence="7 9" id="KW-0472">Membrane</keyword>
<dbReference type="Gene3D" id="1.10.3470.10">
    <property type="entry name" value="ABC transporter involved in vitamin B12 uptake, BtuC"/>
    <property type="match status" value="1"/>
</dbReference>
<name>A0A2C7AX38_9ACTN</name>
<feature type="transmembrane region" description="Helical" evidence="9">
    <location>
        <begin position="185"/>
        <end position="207"/>
    </location>
</feature>
<sequence length="404" mass="41269">MTRTAADARADAGGSADAGSRTHAGHARTAHWLWLGVLVVALAVSVVMALGIGSVPLSPGEVVGVIARRLRLITGADVTPLADQIVWQLRLPRVLASIAAGAVLAVCGAILQTLTGNALADPYLLGISSGASVGAVFVLEIGLSVGLSQSVLMMGAAFVGAVLAMLLVLVLATGRGGELPPARTVLAGVAVAQVCAAITSLLIMVFGGTTAARTAMEWMLGSFAGARWLAAGVLAGVALVTQVGAMGYSRTLDAFSFGDTSAASLGINVTRVRWGLMIFTALTTAMTVAFVGPIGFVGLTVPHIMRLLVGPRHAGLLSLTALGGALLLLWSDTAARSITGNTEIPVGVITALLGTPVLAVLLRRQASQCRAWHAVAWAGRWTTGGSSATSPPRWPRATALRWWV</sequence>
<feature type="transmembrane region" description="Helical" evidence="9">
    <location>
        <begin position="150"/>
        <end position="173"/>
    </location>
</feature>
<feature type="compositionally biased region" description="Basic and acidic residues" evidence="8">
    <location>
        <begin position="1"/>
        <end position="10"/>
    </location>
</feature>
<dbReference type="InterPro" id="IPR000522">
    <property type="entry name" value="ABC_transptr_permease_BtuC"/>
</dbReference>
<gene>
    <name evidence="10" type="ORF">PFR_JS10_2308</name>
</gene>
<dbReference type="GO" id="GO:0022857">
    <property type="term" value="F:transmembrane transporter activity"/>
    <property type="evidence" value="ECO:0007669"/>
    <property type="project" value="InterPro"/>
</dbReference>
<feature type="transmembrane region" description="Helical" evidence="9">
    <location>
        <begin position="343"/>
        <end position="362"/>
    </location>
</feature>
<organism evidence="10">
    <name type="scientific">Propionibacterium freudenreichii</name>
    <dbReference type="NCBI Taxonomy" id="1744"/>
    <lineage>
        <taxon>Bacteria</taxon>
        <taxon>Bacillati</taxon>
        <taxon>Actinomycetota</taxon>
        <taxon>Actinomycetes</taxon>
        <taxon>Propionibacteriales</taxon>
        <taxon>Propionibacteriaceae</taxon>
        <taxon>Propionibacterium</taxon>
    </lineage>
</organism>
<keyword evidence="6 9" id="KW-1133">Transmembrane helix</keyword>
<evidence type="ECO:0000313" key="10">
    <source>
        <dbReference type="EMBL" id="SBN39951.1"/>
    </source>
</evidence>
<accession>A0A2C7AX38</accession>
<evidence type="ECO:0000256" key="1">
    <source>
        <dbReference type="ARBA" id="ARBA00004651"/>
    </source>
</evidence>
<dbReference type="GO" id="GO:0005886">
    <property type="term" value="C:plasma membrane"/>
    <property type="evidence" value="ECO:0007669"/>
    <property type="project" value="UniProtKB-SubCell"/>
</dbReference>
<feature type="transmembrane region" description="Helical" evidence="9">
    <location>
        <begin position="313"/>
        <end position="331"/>
    </location>
</feature>
<evidence type="ECO:0000256" key="6">
    <source>
        <dbReference type="ARBA" id="ARBA00022989"/>
    </source>
</evidence>
<dbReference type="AlphaFoldDB" id="A0A2C7AX38"/>
<reference evidence="10" key="1">
    <citation type="submission" date="2016-05" db="EMBL/GenBank/DDBJ databases">
        <authorList>
            <person name="Lavstsen T."/>
            <person name="Jespersen J.S."/>
        </authorList>
    </citation>
    <scope>NUCLEOTIDE SEQUENCE</scope>
    <source>
        <strain evidence="10">PFRJS10</strain>
    </source>
</reference>
<dbReference type="InterPro" id="IPR037294">
    <property type="entry name" value="ABC_BtuC-like"/>
</dbReference>
<protein>
    <submittedName>
        <fullName evidence="10">Iron chelate uptake ABC transporter, FeCT family, permease protein</fullName>
    </submittedName>
</protein>
<feature type="transmembrane region" description="Helical" evidence="9">
    <location>
        <begin position="123"/>
        <end position="143"/>
    </location>
</feature>
<dbReference type="PANTHER" id="PTHR30472">
    <property type="entry name" value="FERRIC ENTEROBACTIN TRANSPORT SYSTEM PERMEASE PROTEIN"/>
    <property type="match status" value="1"/>
</dbReference>
<feature type="transmembrane region" description="Helical" evidence="9">
    <location>
        <begin position="228"/>
        <end position="248"/>
    </location>
</feature>
<dbReference type="FunFam" id="1.10.3470.10:FF:000001">
    <property type="entry name" value="Vitamin B12 ABC transporter permease BtuC"/>
    <property type="match status" value="1"/>
</dbReference>
<dbReference type="EMBL" id="LT576035">
    <property type="protein sequence ID" value="SBN39951.1"/>
    <property type="molecule type" value="Genomic_DNA"/>
</dbReference>
<feature type="compositionally biased region" description="Low complexity" evidence="8">
    <location>
        <begin position="11"/>
        <end position="22"/>
    </location>
</feature>
<keyword evidence="3" id="KW-0813">Transport</keyword>
<dbReference type="RefSeq" id="WP_060761388.1">
    <property type="nucleotide sequence ID" value="NZ_CCYQ01000009.1"/>
</dbReference>
<comment type="subcellular location">
    <subcellularLocation>
        <location evidence="1">Cell membrane</location>
        <topology evidence="1">Multi-pass membrane protein</topology>
    </subcellularLocation>
</comment>
<evidence type="ECO:0000256" key="5">
    <source>
        <dbReference type="ARBA" id="ARBA00022692"/>
    </source>
</evidence>
<evidence type="ECO:0000256" key="9">
    <source>
        <dbReference type="SAM" id="Phobius"/>
    </source>
</evidence>
<keyword evidence="5 9" id="KW-0812">Transmembrane</keyword>
<feature type="transmembrane region" description="Helical" evidence="9">
    <location>
        <begin position="32"/>
        <end position="52"/>
    </location>
</feature>
<evidence type="ECO:0000256" key="2">
    <source>
        <dbReference type="ARBA" id="ARBA00007935"/>
    </source>
</evidence>
<keyword evidence="4" id="KW-1003">Cell membrane</keyword>
<comment type="similarity">
    <text evidence="2">Belongs to the binding-protein-dependent transport system permease family. FecCD subfamily.</text>
</comment>
<dbReference type="Pfam" id="PF01032">
    <property type="entry name" value="FecCD"/>
    <property type="match status" value="1"/>
</dbReference>
<dbReference type="PANTHER" id="PTHR30472:SF67">
    <property type="entry name" value="PERMEASE OF ABC TRANSPORTER-RELATED"/>
    <property type="match status" value="1"/>
</dbReference>
<feature type="region of interest" description="Disordered" evidence="8">
    <location>
        <begin position="1"/>
        <end position="22"/>
    </location>
</feature>